<keyword evidence="1" id="KW-0812">Transmembrane</keyword>
<keyword evidence="3" id="KW-1185">Reference proteome</keyword>
<evidence type="ECO:0000313" key="3">
    <source>
        <dbReference type="Proteomes" id="UP000316621"/>
    </source>
</evidence>
<keyword evidence="1" id="KW-0472">Membrane</keyword>
<accession>A0A4Y7L1U2</accession>
<keyword evidence="1" id="KW-1133">Transmembrane helix</keyword>
<dbReference type="EMBL" id="CM010723">
    <property type="protein sequence ID" value="RZC78590.1"/>
    <property type="molecule type" value="Genomic_DNA"/>
</dbReference>
<proteinExistence type="predicted"/>
<evidence type="ECO:0000313" key="2">
    <source>
        <dbReference type="EMBL" id="RZC78590.1"/>
    </source>
</evidence>
<sequence>MLAICVIVLNLFARFTKFQPRIFPISVLYVYATLILLSGDLLAAEKTE</sequence>
<evidence type="ECO:0000256" key="1">
    <source>
        <dbReference type="SAM" id="Phobius"/>
    </source>
</evidence>
<feature type="transmembrane region" description="Helical" evidence="1">
    <location>
        <begin position="23"/>
        <end position="43"/>
    </location>
</feature>
<dbReference type="Proteomes" id="UP000316621">
    <property type="component" value="Chromosome 9"/>
</dbReference>
<dbReference type="AlphaFoldDB" id="A0A4Y7L1U2"/>
<reference evidence="2 3" key="1">
    <citation type="journal article" date="2018" name="Science">
        <title>The opium poppy genome and morphinan production.</title>
        <authorList>
            <person name="Guo L."/>
            <person name="Winzer T."/>
            <person name="Yang X."/>
            <person name="Li Y."/>
            <person name="Ning Z."/>
            <person name="He Z."/>
            <person name="Teodor R."/>
            <person name="Lu Y."/>
            <person name="Bowser T.A."/>
            <person name="Graham I.A."/>
            <person name="Ye K."/>
        </authorList>
    </citation>
    <scope>NUCLEOTIDE SEQUENCE [LARGE SCALE GENOMIC DNA]</scope>
    <source>
        <strain evidence="3">cv. HN1</strain>
        <tissue evidence="2">Leaves</tissue>
    </source>
</reference>
<protein>
    <submittedName>
        <fullName evidence="2">Uncharacterized protein</fullName>
    </submittedName>
</protein>
<organism evidence="2 3">
    <name type="scientific">Papaver somniferum</name>
    <name type="common">Opium poppy</name>
    <dbReference type="NCBI Taxonomy" id="3469"/>
    <lineage>
        <taxon>Eukaryota</taxon>
        <taxon>Viridiplantae</taxon>
        <taxon>Streptophyta</taxon>
        <taxon>Embryophyta</taxon>
        <taxon>Tracheophyta</taxon>
        <taxon>Spermatophyta</taxon>
        <taxon>Magnoliopsida</taxon>
        <taxon>Ranunculales</taxon>
        <taxon>Papaveraceae</taxon>
        <taxon>Papaveroideae</taxon>
        <taxon>Papaver</taxon>
    </lineage>
</organism>
<name>A0A4Y7L1U2_PAPSO</name>
<dbReference type="Gramene" id="RZC78590">
    <property type="protein sequence ID" value="RZC78590"/>
    <property type="gene ID" value="C5167_002784"/>
</dbReference>
<gene>
    <name evidence="2" type="ORF">C5167_002784</name>
</gene>